<reference evidence="2 3" key="1">
    <citation type="submission" date="2015-12" db="EMBL/GenBank/DDBJ databases">
        <title>Serinicoccus chungangenesis strain CD08_5 genome sequencing and assembly.</title>
        <authorList>
            <person name="Chander A.M."/>
            <person name="Kaur G."/>
            <person name="Nair G.R."/>
            <person name="Dhawan D.K."/>
            <person name="Kochhar R.K."/>
            <person name="Mayilraj S."/>
            <person name="Bhadada S.K."/>
        </authorList>
    </citation>
    <scope>NUCLEOTIDE SEQUENCE [LARGE SCALE GENOMIC DNA]</scope>
    <source>
        <strain evidence="2 3">CD08_5</strain>
    </source>
</reference>
<dbReference type="EMBL" id="LQBL01000032">
    <property type="protein sequence ID" value="KUG51633.1"/>
    <property type="molecule type" value="Genomic_DNA"/>
</dbReference>
<proteinExistence type="predicted"/>
<dbReference type="AlphaFoldDB" id="A0A0W8I1R6"/>
<sequence length="103" mass="11193">MHPGIVTQCDNLTLMRMTSRADLEQLAGIFGHVPEDMLRRAAQFRLGEALVAGTFVPRPSLVQMRDRVTEQGGSDVSVPLREDPAAGSPSQSHHPRTDEGTVS</sequence>
<gene>
    <name evidence="2" type="ORF">AVL62_10010</name>
</gene>
<feature type="region of interest" description="Disordered" evidence="1">
    <location>
        <begin position="60"/>
        <end position="103"/>
    </location>
</feature>
<evidence type="ECO:0000256" key="1">
    <source>
        <dbReference type="SAM" id="MobiDB-lite"/>
    </source>
</evidence>
<protein>
    <submittedName>
        <fullName evidence="2">Uncharacterized protein</fullName>
    </submittedName>
</protein>
<evidence type="ECO:0000313" key="2">
    <source>
        <dbReference type="EMBL" id="KUG51633.1"/>
    </source>
</evidence>
<name>A0A0W8I1R6_9MICO</name>
<dbReference type="STRING" id="767452.AVL62_10010"/>
<organism evidence="2 3">
    <name type="scientific">Serinicoccus chungangensis</name>
    <dbReference type="NCBI Taxonomy" id="767452"/>
    <lineage>
        <taxon>Bacteria</taxon>
        <taxon>Bacillati</taxon>
        <taxon>Actinomycetota</taxon>
        <taxon>Actinomycetes</taxon>
        <taxon>Micrococcales</taxon>
        <taxon>Ornithinimicrobiaceae</taxon>
        <taxon>Serinicoccus</taxon>
    </lineage>
</organism>
<evidence type="ECO:0000313" key="3">
    <source>
        <dbReference type="Proteomes" id="UP000054837"/>
    </source>
</evidence>
<dbReference type="InterPro" id="IPR027417">
    <property type="entry name" value="P-loop_NTPase"/>
</dbReference>
<comment type="caution">
    <text evidence="2">The sequence shown here is derived from an EMBL/GenBank/DDBJ whole genome shotgun (WGS) entry which is preliminary data.</text>
</comment>
<dbReference type="Gene3D" id="3.40.50.300">
    <property type="entry name" value="P-loop containing nucleotide triphosphate hydrolases"/>
    <property type="match status" value="1"/>
</dbReference>
<accession>A0A0W8I1R6</accession>
<keyword evidence="3" id="KW-1185">Reference proteome</keyword>
<dbReference type="Proteomes" id="UP000054837">
    <property type="component" value="Unassembled WGS sequence"/>
</dbReference>